<gene>
    <name evidence="1" type="ORF">BJP36_38615</name>
</gene>
<sequence length="64" mass="7217">MGETTAVAHGGSPHDRAASLQRIYLKILRRDPRAVYLPIGMRASRTLYKKSVRFDGRLRSFTGN</sequence>
<accession>A0A9Q9SUP4</accession>
<dbReference type="EMBL" id="CP017708">
    <property type="protein sequence ID" value="WAN69988.1"/>
    <property type="molecule type" value="Genomic_DNA"/>
</dbReference>
<reference evidence="1" key="1">
    <citation type="journal article" date="2017" name="Proc. Natl. Acad. Sci. U.S.A.">
        <title>Comparative genomics uncovers the prolific and distinctive metabolic potential of the cyanobacterial genus Moorea.</title>
        <authorList>
            <person name="Leao T."/>
            <person name="Castelao G."/>
            <person name="Korobeynikov A."/>
            <person name="Monroe E.A."/>
            <person name="Podell S."/>
            <person name="Glukhov E."/>
            <person name="Allen E.E."/>
            <person name="Gerwick W.H."/>
            <person name="Gerwick L."/>
        </authorList>
    </citation>
    <scope>NUCLEOTIDE SEQUENCE</scope>
    <source>
        <strain evidence="1">JHB</strain>
    </source>
</reference>
<dbReference type="Proteomes" id="UP000176944">
    <property type="component" value="Chromosome"/>
</dbReference>
<protein>
    <submittedName>
        <fullName evidence="1">Uncharacterized protein</fullName>
    </submittedName>
</protein>
<evidence type="ECO:0000313" key="1">
    <source>
        <dbReference type="EMBL" id="WAN69988.1"/>
    </source>
</evidence>
<organism evidence="1">
    <name type="scientific">Moorena producens (strain JHB)</name>
    <dbReference type="NCBI Taxonomy" id="1454205"/>
    <lineage>
        <taxon>Bacteria</taxon>
        <taxon>Bacillati</taxon>
        <taxon>Cyanobacteriota</taxon>
        <taxon>Cyanophyceae</taxon>
        <taxon>Coleofasciculales</taxon>
        <taxon>Coleofasciculaceae</taxon>
        <taxon>Moorena</taxon>
    </lineage>
</organism>
<proteinExistence type="predicted"/>
<dbReference type="AlphaFoldDB" id="A0A9Q9SUP4"/>
<reference evidence="1" key="2">
    <citation type="submission" date="2022-10" db="EMBL/GenBank/DDBJ databases">
        <authorList>
            <person name="Ngo T.-E."/>
        </authorList>
    </citation>
    <scope>NUCLEOTIDE SEQUENCE</scope>
    <source>
        <strain evidence="1">JHB</strain>
    </source>
</reference>
<name>A0A9Q9SUP4_MOOP1</name>